<dbReference type="SUPFAM" id="SSF48726">
    <property type="entry name" value="Immunoglobulin"/>
    <property type="match status" value="1"/>
</dbReference>
<reference evidence="5" key="2">
    <citation type="submission" date="2025-08" db="UniProtKB">
        <authorList>
            <consortium name="RefSeq"/>
        </authorList>
    </citation>
    <scope>IDENTIFICATION</scope>
    <source>
        <tissue evidence="5">Tongue muscle</tissue>
    </source>
</reference>
<organism evidence="4 5">
    <name type="scientific">Odocoileus virginianus</name>
    <name type="common">White-tailed deer</name>
    <dbReference type="NCBI Taxonomy" id="9874"/>
    <lineage>
        <taxon>Eukaryota</taxon>
        <taxon>Metazoa</taxon>
        <taxon>Chordata</taxon>
        <taxon>Craniata</taxon>
        <taxon>Vertebrata</taxon>
        <taxon>Euteleostomi</taxon>
        <taxon>Mammalia</taxon>
        <taxon>Eutheria</taxon>
        <taxon>Laurasiatheria</taxon>
        <taxon>Artiodactyla</taxon>
        <taxon>Ruminantia</taxon>
        <taxon>Pecora</taxon>
        <taxon>Cervidae</taxon>
        <taxon>Odocoileinae</taxon>
        <taxon>Odocoileus</taxon>
    </lineage>
</organism>
<evidence type="ECO:0000313" key="5">
    <source>
        <dbReference type="RefSeq" id="XP_070312908.1"/>
    </source>
</evidence>
<dbReference type="Pfam" id="PF00129">
    <property type="entry name" value="MHC_I"/>
    <property type="match status" value="1"/>
</dbReference>
<dbReference type="SMART" id="SM00407">
    <property type="entry name" value="IGc1"/>
    <property type="match status" value="1"/>
</dbReference>
<keyword evidence="1" id="KW-0325">Glycoprotein</keyword>
<dbReference type="InterPro" id="IPR037055">
    <property type="entry name" value="MHC_I-like_Ag-recog_sf"/>
</dbReference>
<evidence type="ECO:0000256" key="1">
    <source>
        <dbReference type="ARBA" id="ARBA00023180"/>
    </source>
</evidence>
<evidence type="ECO:0000313" key="4">
    <source>
        <dbReference type="Proteomes" id="UP001652640"/>
    </source>
</evidence>
<feature type="domain" description="Ig-like" evidence="3">
    <location>
        <begin position="213"/>
        <end position="301"/>
    </location>
</feature>
<reference evidence="4" key="1">
    <citation type="journal article" date="2022" name="J. Hered.">
        <title>A De Novo Chromosome-Level Genome Assembly of the White-Tailed Deer, Odocoileus Virginianus.</title>
        <authorList>
            <person name="London E.W."/>
            <person name="Roca A.L."/>
            <person name="Novakofski J.E."/>
            <person name="Mateus-Pinilla N.E."/>
        </authorList>
    </citation>
    <scope>NUCLEOTIDE SEQUENCE [LARGE SCALE GENOMIC DNA]</scope>
</reference>
<dbReference type="Gene3D" id="3.30.500.10">
    <property type="entry name" value="MHC class I-like antigen recognition-like"/>
    <property type="match status" value="1"/>
</dbReference>
<protein>
    <submittedName>
        <fullName evidence="5">MHC class I polypeptide-related sequence B-like isoform X2</fullName>
    </submittedName>
</protein>
<dbReference type="PANTHER" id="PTHR16675:SF154">
    <property type="entry name" value="MHC CLASS I POLYPEPTIDE-RELATED SEQUENCE A-RELATED"/>
    <property type="match status" value="1"/>
</dbReference>
<dbReference type="SUPFAM" id="SSF54452">
    <property type="entry name" value="MHC antigen-recognition domain"/>
    <property type="match status" value="1"/>
</dbReference>
<keyword evidence="4" id="KW-1185">Reference proteome</keyword>
<feature type="coiled-coil region" evidence="2">
    <location>
        <begin position="82"/>
        <end position="112"/>
    </location>
</feature>
<name>A0ABM4HBG6_ODOVR</name>
<dbReference type="InterPro" id="IPR013783">
    <property type="entry name" value="Ig-like_fold"/>
</dbReference>
<dbReference type="InterPro" id="IPR007110">
    <property type="entry name" value="Ig-like_dom"/>
</dbReference>
<dbReference type="InterPro" id="IPR036179">
    <property type="entry name" value="Ig-like_dom_sf"/>
</dbReference>
<dbReference type="Pfam" id="PF07654">
    <property type="entry name" value="C1-set"/>
    <property type="match status" value="1"/>
</dbReference>
<sequence>MIWAMGLSLVWPFLAGAAFFVLLGTAAGSHSLSYNTTVLSWDGFVQSRFFAEGHLDGQAFLHFDDTKWRAEPQGWWAERLGAETWETESKDLNETCKELRTLLAEILSLQEEKRGLHSLQETVGCEIREDSRARGFRLLHFDGELLLSCYPEAHGCALPQSLARTLAMEMEKSWDTDGFLSKHYQAHVQGELCGRLRVYLESWTGFMERTVPPAVNVTRSQDSEGMVHLTCRAFGFFPRNISVAWFWDEEPMSRDALESGGILPDGNGTYYTWETIIIPQGEEQRVKCLVEHSGNHSTHLAPLGPASKVQFQHPPLVSCSSLQVESESDHLQAPSNLESLCELPEDVSFIPSPGMAGTSQQVFCAVDSEFLPDQDAAQSSLRLLSHAQSLTCGTESINI</sequence>
<evidence type="ECO:0000259" key="3">
    <source>
        <dbReference type="PROSITE" id="PS50835"/>
    </source>
</evidence>
<proteinExistence type="predicted"/>
<dbReference type="PANTHER" id="PTHR16675">
    <property type="entry name" value="MHC CLASS I-RELATED"/>
    <property type="match status" value="1"/>
</dbReference>
<dbReference type="InterPro" id="IPR011161">
    <property type="entry name" value="MHC_I-like_Ag-recog"/>
</dbReference>
<dbReference type="GeneID" id="110123260"/>
<evidence type="ECO:0000256" key="2">
    <source>
        <dbReference type="SAM" id="Coils"/>
    </source>
</evidence>
<dbReference type="InterPro" id="IPR011162">
    <property type="entry name" value="MHC_I/II-like_Ag-recog"/>
</dbReference>
<dbReference type="InterPro" id="IPR050208">
    <property type="entry name" value="MHC_class-I_related"/>
</dbReference>
<dbReference type="PROSITE" id="PS50835">
    <property type="entry name" value="IG_LIKE"/>
    <property type="match status" value="1"/>
</dbReference>
<dbReference type="InterPro" id="IPR003597">
    <property type="entry name" value="Ig_C1-set"/>
</dbReference>
<gene>
    <name evidence="5" type="primary">LOC110123260</name>
</gene>
<accession>A0ABM4HBG6</accession>
<dbReference type="Gene3D" id="2.60.40.10">
    <property type="entry name" value="Immunoglobulins"/>
    <property type="match status" value="1"/>
</dbReference>
<dbReference type="RefSeq" id="XP_070312908.1">
    <property type="nucleotide sequence ID" value="XM_070456807.1"/>
</dbReference>
<keyword evidence="2" id="KW-0175">Coiled coil</keyword>
<dbReference type="Proteomes" id="UP001652640">
    <property type="component" value="Chromosome 27"/>
</dbReference>